<protein>
    <submittedName>
        <fullName evidence="1">Uncharacterized protein</fullName>
    </submittedName>
</protein>
<accession>A0ACC0AU10</accession>
<organism evidence="1 2">
    <name type="scientific">Catharanthus roseus</name>
    <name type="common">Madagascar periwinkle</name>
    <name type="synonym">Vinca rosea</name>
    <dbReference type="NCBI Taxonomy" id="4058"/>
    <lineage>
        <taxon>Eukaryota</taxon>
        <taxon>Viridiplantae</taxon>
        <taxon>Streptophyta</taxon>
        <taxon>Embryophyta</taxon>
        <taxon>Tracheophyta</taxon>
        <taxon>Spermatophyta</taxon>
        <taxon>Magnoliopsida</taxon>
        <taxon>eudicotyledons</taxon>
        <taxon>Gunneridae</taxon>
        <taxon>Pentapetalae</taxon>
        <taxon>asterids</taxon>
        <taxon>lamiids</taxon>
        <taxon>Gentianales</taxon>
        <taxon>Apocynaceae</taxon>
        <taxon>Rauvolfioideae</taxon>
        <taxon>Vinceae</taxon>
        <taxon>Catharanthinae</taxon>
        <taxon>Catharanthus</taxon>
    </lineage>
</organism>
<sequence length="160" mass="17120">MGEGSGGRGLGDLGSSYQFGFDATYKSHPPTSYAPPPPSLGFLSFQSPHPPGMGSSSFQAPLAPRTRSSSFQAPLAPRTRSSPPPYMIASSSYSDEHDDEPTNVVTPVQQLRFGHRGLGFRVFISGAESLDIANKPNDITCPTGKKNIEISRYGSKSLER</sequence>
<evidence type="ECO:0000313" key="1">
    <source>
        <dbReference type="EMBL" id="KAI5663423.1"/>
    </source>
</evidence>
<gene>
    <name evidence="1" type="ORF">M9H77_22746</name>
</gene>
<reference evidence="2" key="1">
    <citation type="journal article" date="2023" name="Nat. Plants">
        <title>Single-cell RNA sequencing provides a high-resolution roadmap for understanding the multicellular compartmentation of specialized metabolism.</title>
        <authorList>
            <person name="Sun S."/>
            <person name="Shen X."/>
            <person name="Li Y."/>
            <person name="Li Y."/>
            <person name="Wang S."/>
            <person name="Li R."/>
            <person name="Zhang H."/>
            <person name="Shen G."/>
            <person name="Guo B."/>
            <person name="Wei J."/>
            <person name="Xu J."/>
            <person name="St-Pierre B."/>
            <person name="Chen S."/>
            <person name="Sun C."/>
        </authorList>
    </citation>
    <scope>NUCLEOTIDE SEQUENCE [LARGE SCALE GENOMIC DNA]</scope>
</reference>
<keyword evidence="2" id="KW-1185">Reference proteome</keyword>
<evidence type="ECO:0000313" key="2">
    <source>
        <dbReference type="Proteomes" id="UP001060085"/>
    </source>
</evidence>
<proteinExistence type="predicted"/>
<name>A0ACC0AU10_CATRO</name>
<dbReference type="EMBL" id="CM044705">
    <property type="protein sequence ID" value="KAI5663423.1"/>
    <property type="molecule type" value="Genomic_DNA"/>
</dbReference>
<dbReference type="Proteomes" id="UP001060085">
    <property type="component" value="Linkage Group LG05"/>
</dbReference>
<comment type="caution">
    <text evidence="1">The sequence shown here is derived from an EMBL/GenBank/DDBJ whole genome shotgun (WGS) entry which is preliminary data.</text>
</comment>